<dbReference type="SUPFAM" id="SSF52029">
    <property type="entry name" value="GroEL apical domain-like"/>
    <property type="match status" value="1"/>
</dbReference>
<dbReference type="PRINTS" id="PR00304">
    <property type="entry name" value="TCOMPLEXTCP1"/>
</dbReference>
<dbReference type="PANTHER" id="PTHR11353">
    <property type="entry name" value="CHAPERONIN"/>
    <property type="match status" value="1"/>
</dbReference>
<dbReference type="NCBIfam" id="NF041083">
    <property type="entry name" value="thermosome_beta"/>
    <property type="match status" value="1"/>
</dbReference>
<dbReference type="GO" id="GO:0016887">
    <property type="term" value="F:ATP hydrolysis activity"/>
    <property type="evidence" value="ECO:0007669"/>
    <property type="project" value="InterPro"/>
</dbReference>
<accession>A0A9Q4KT56</accession>
<dbReference type="Proteomes" id="UP001143747">
    <property type="component" value="Unassembled WGS sequence"/>
</dbReference>
<dbReference type="InterPro" id="IPR054827">
    <property type="entry name" value="thermosome_alpha"/>
</dbReference>
<keyword evidence="4 5" id="KW-0143">Chaperone</keyword>
<dbReference type="Pfam" id="PF00118">
    <property type="entry name" value="Cpn60_TCP1"/>
    <property type="match status" value="1"/>
</dbReference>
<dbReference type="Gene3D" id="3.50.7.10">
    <property type="entry name" value="GroEL"/>
    <property type="match status" value="1"/>
</dbReference>
<dbReference type="AlphaFoldDB" id="A0A9Q4KT56"/>
<sequence length="530" mass="57127">MLAGQQVVILRDNVDRIGGNEAQRSNIMAAKAIAEAVRTTLGPRGMDKMMVSQAGGDVVITNDGATILHEMAVEHPAAKLVIEVAETQDNEVGDGTTTATIFIGNLMEQAEALLKRNIHPTIIANGYRLGMQKALEVIDEQAIKTNGEDRDILIKVAGTAVTGKSIEDAKDIITSIVVDAVLTVAQKDKSGKYRVDEDDVQIKTMVGDSMEDAELLKGFLLDKTRVQASMPKRLEGAKIAMLSQPLAVTKTQVKSKIKITSSEQMGAFSEQENETLRSLAEEVVASGANTLFCQKGIADAVQFYLAKANIIAIQDVPDSDMKKLARAVGATIVNKPEDLNEDMLGEAGLIEEMKDITITKITECKNPATVSILLKGTSQIFVDELERGVYDAVRVVMDALEDGEFVVGGAAIDTELMMKISEFAATQEGRTQLAIEAFSRMFEVIPYTLAENSGFDQIDKMVALKAAHAAGQNHAGLNVFTGEIVDMFAEGVIEPARVKRQAIMSATETAALIIRVDDMMISKNASQMGM</sequence>
<protein>
    <submittedName>
        <fullName evidence="6">Thermosome subunit</fullName>
    </submittedName>
</protein>
<dbReference type="PROSITE" id="PS00995">
    <property type="entry name" value="TCP1_3"/>
    <property type="match status" value="1"/>
</dbReference>
<comment type="similarity">
    <text evidence="1 5">Belongs to the TCP-1 chaperonin family.</text>
</comment>
<evidence type="ECO:0000256" key="5">
    <source>
        <dbReference type="RuleBase" id="RU004187"/>
    </source>
</evidence>
<evidence type="ECO:0000256" key="1">
    <source>
        <dbReference type="ARBA" id="ARBA00008020"/>
    </source>
</evidence>
<dbReference type="SUPFAM" id="SSF54849">
    <property type="entry name" value="GroEL-intermediate domain like"/>
    <property type="match status" value="1"/>
</dbReference>
<dbReference type="GO" id="GO:0140662">
    <property type="term" value="F:ATP-dependent protein folding chaperone"/>
    <property type="evidence" value="ECO:0007669"/>
    <property type="project" value="InterPro"/>
</dbReference>
<dbReference type="InterPro" id="IPR027413">
    <property type="entry name" value="GROEL-like_equatorial_sf"/>
</dbReference>
<dbReference type="GO" id="GO:0051082">
    <property type="term" value="F:unfolded protein binding"/>
    <property type="evidence" value="ECO:0007669"/>
    <property type="project" value="InterPro"/>
</dbReference>
<organism evidence="6 7">
    <name type="scientific">Methanogenium marinum</name>
    <dbReference type="NCBI Taxonomy" id="348610"/>
    <lineage>
        <taxon>Archaea</taxon>
        <taxon>Methanobacteriati</taxon>
        <taxon>Methanobacteriota</taxon>
        <taxon>Stenosarchaea group</taxon>
        <taxon>Methanomicrobia</taxon>
        <taxon>Methanomicrobiales</taxon>
        <taxon>Methanomicrobiaceae</taxon>
        <taxon>Methanogenium</taxon>
    </lineage>
</organism>
<dbReference type="EMBL" id="JAKELO010000002">
    <property type="protein sequence ID" value="MDE4908224.1"/>
    <property type="molecule type" value="Genomic_DNA"/>
</dbReference>
<dbReference type="InterPro" id="IPR002194">
    <property type="entry name" value="Chaperonin_TCP-1_CS"/>
</dbReference>
<dbReference type="PROSITE" id="PS00750">
    <property type="entry name" value="TCP1_1"/>
    <property type="match status" value="1"/>
</dbReference>
<dbReference type="RefSeq" id="WP_274924858.1">
    <property type="nucleotide sequence ID" value="NZ_JAKELO010000002.1"/>
</dbReference>
<keyword evidence="3 5" id="KW-0067">ATP-binding</keyword>
<evidence type="ECO:0000313" key="6">
    <source>
        <dbReference type="EMBL" id="MDE4908224.1"/>
    </source>
</evidence>
<dbReference type="SUPFAM" id="SSF48592">
    <property type="entry name" value="GroEL equatorial domain-like"/>
    <property type="match status" value="1"/>
</dbReference>
<reference evidence="6" key="1">
    <citation type="submission" date="2022-01" db="EMBL/GenBank/DDBJ databases">
        <title>Draft genome of Methanogenium marinum DSM 15558.</title>
        <authorList>
            <person name="Chen S.-C."/>
            <person name="You Y.-T."/>
        </authorList>
    </citation>
    <scope>NUCLEOTIDE SEQUENCE</scope>
    <source>
        <strain evidence="6">DSM 15558</strain>
    </source>
</reference>
<dbReference type="InterPro" id="IPR017998">
    <property type="entry name" value="Chaperone_TCP-1"/>
</dbReference>
<keyword evidence="7" id="KW-1185">Reference proteome</keyword>
<name>A0A9Q4KT56_9EURY</name>
<proteinExistence type="inferred from homology"/>
<dbReference type="PROSITE" id="PS00751">
    <property type="entry name" value="TCP1_2"/>
    <property type="match status" value="1"/>
</dbReference>
<dbReference type="Gene3D" id="3.30.260.10">
    <property type="entry name" value="TCP-1-like chaperonin intermediate domain"/>
    <property type="match status" value="1"/>
</dbReference>
<dbReference type="InterPro" id="IPR002423">
    <property type="entry name" value="Cpn60/GroEL/TCP-1"/>
</dbReference>
<dbReference type="GO" id="GO:0005524">
    <property type="term" value="F:ATP binding"/>
    <property type="evidence" value="ECO:0007669"/>
    <property type="project" value="UniProtKB-KW"/>
</dbReference>
<gene>
    <name evidence="6" type="ORF">L0665_06325</name>
</gene>
<dbReference type="InterPro" id="IPR027410">
    <property type="entry name" value="TCP-1-like_intermed_sf"/>
</dbReference>
<dbReference type="InterPro" id="IPR053374">
    <property type="entry name" value="TCP-1_chaperonin"/>
</dbReference>
<keyword evidence="2 5" id="KW-0547">Nucleotide-binding</keyword>
<evidence type="ECO:0000256" key="2">
    <source>
        <dbReference type="ARBA" id="ARBA00022741"/>
    </source>
</evidence>
<evidence type="ECO:0000256" key="4">
    <source>
        <dbReference type="ARBA" id="ARBA00023186"/>
    </source>
</evidence>
<evidence type="ECO:0000256" key="3">
    <source>
        <dbReference type="ARBA" id="ARBA00022840"/>
    </source>
</evidence>
<comment type="caution">
    <text evidence="6">The sequence shown here is derived from an EMBL/GenBank/DDBJ whole genome shotgun (WGS) entry which is preliminary data.</text>
</comment>
<evidence type="ECO:0000313" key="7">
    <source>
        <dbReference type="Proteomes" id="UP001143747"/>
    </source>
</evidence>
<dbReference type="NCBIfam" id="NF041082">
    <property type="entry name" value="thermosome_alpha"/>
    <property type="match status" value="1"/>
</dbReference>
<dbReference type="Gene3D" id="1.10.560.10">
    <property type="entry name" value="GroEL-like equatorial domain"/>
    <property type="match status" value="1"/>
</dbReference>
<dbReference type="InterPro" id="IPR027409">
    <property type="entry name" value="GroEL-like_apical_dom_sf"/>
</dbReference>